<dbReference type="GO" id="GO:0004065">
    <property type="term" value="F:arylsulfatase activity"/>
    <property type="evidence" value="ECO:0007669"/>
    <property type="project" value="TreeGrafter"/>
</dbReference>
<feature type="domain" description="Sulfatase N-terminal" evidence="5">
    <location>
        <begin position="32"/>
        <end position="344"/>
    </location>
</feature>
<organism evidence="6 7">
    <name type="scientific">Algibacter mikhailovii</name>
    <dbReference type="NCBI Taxonomy" id="425498"/>
    <lineage>
        <taxon>Bacteria</taxon>
        <taxon>Pseudomonadati</taxon>
        <taxon>Bacteroidota</taxon>
        <taxon>Flavobacteriia</taxon>
        <taxon>Flavobacteriales</taxon>
        <taxon>Flavobacteriaceae</taxon>
        <taxon>Algibacter</taxon>
    </lineage>
</organism>
<evidence type="ECO:0000256" key="3">
    <source>
        <dbReference type="ARBA" id="ARBA00022801"/>
    </source>
</evidence>
<dbReference type="SUPFAM" id="SSF53649">
    <property type="entry name" value="Alkaline phosphatase-like"/>
    <property type="match status" value="1"/>
</dbReference>
<evidence type="ECO:0000259" key="5">
    <source>
        <dbReference type="Pfam" id="PF00884"/>
    </source>
</evidence>
<reference evidence="6" key="1">
    <citation type="journal article" date="2014" name="Int. J. Syst. Evol. Microbiol.">
        <title>Complete genome sequence of Corynebacterium casei LMG S-19264T (=DSM 44701T), isolated from a smear-ripened cheese.</title>
        <authorList>
            <consortium name="US DOE Joint Genome Institute (JGI-PGF)"/>
            <person name="Walter F."/>
            <person name="Albersmeier A."/>
            <person name="Kalinowski J."/>
            <person name="Ruckert C."/>
        </authorList>
    </citation>
    <scope>NUCLEOTIDE SEQUENCE</scope>
    <source>
        <strain evidence="6">KCTC 12710</strain>
    </source>
</reference>
<dbReference type="CDD" id="cd16146">
    <property type="entry name" value="ARS_like"/>
    <property type="match status" value="1"/>
</dbReference>
<evidence type="ECO:0000256" key="1">
    <source>
        <dbReference type="ARBA" id="ARBA00008779"/>
    </source>
</evidence>
<dbReference type="InterPro" id="IPR050738">
    <property type="entry name" value="Sulfatase"/>
</dbReference>
<dbReference type="EMBL" id="BMWZ01000006">
    <property type="protein sequence ID" value="GGZ87699.1"/>
    <property type="molecule type" value="Genomic_DNA"/>
</dbReference>
<dbReference type="InterPro" id="IPR017850">
    <property type="entry name" value="Alkaline_phosphatase_core_sf"/>
</dbReference>
<evidence type="ECO:0000256" key="2">
    <source>
        <dbReference type="ARBA" id="ARBA00022723"/>
    </source>
</evidence>
<dbReference type="PANTHER" id="PTHR42693:SF53">
    <property type="entry name" value="ENDO-4-O-SULFATASE"/>
    <property type="match status" value="1"/>
</dbReference>
<gene>
    <name evidence="6" type="ORF">GCM10007028_27380</name>
</gene>
<accession>A0A918VC94</accession>
<name>A0A918VC94_9FLAO</name>
<evidence type="ECO:0000313" key="7">
    <source>
        <dbReference type="Proteomes" id="UP000636004"/>
    </source>
</evidence>
<keyword evidence="2" id="KW-0479">Metal-binding</keyword>
<dbReference type="GO" id="GO:0046872">
    <property type="term" value="F:metal ion binding"/>
    <property type="evidence" value="ECO:0007669"/>
    <property type="project" value="UniProtKB-KW"/>
</dbReference>
<dbReference type="Pfam" id="PF00884">
    <property type="entry name" value="Sulfatase"/>
    <property type="match status" value="1"/>
</dbReference>
<proteinExistence type="inferred from homology"/>
<dbReference type="AlphaFoldDB" id="A0A918VC94"/>
<comment type="caution">
    <text evidence="6">The sequence shown here is derived from an EMBL/GenBank/DDBJ whole genome shotgun (WGS) entry which is preliminary data.</text>
</comment>
<sequence length="596" mass="67820">MIQRLKHITIYFLIMAPLLWSCSQKEKPYTKPNVIFILTDDQGIGDLGCHGNPWLKTPNIDAFYQESVRLTDFHVSPVCTPTRSAFMTGQYPINNGAWATFKGRATLHENTKTIADVFKANGYQTGMFGKWHLGNNYPSRPTDKGFQKAIHHQFGGISEITDYWGNDYFDDVYSKNNTPQQFEGYCTDVWFNETKKFIKANKNKPFFVYLPTNAAHSPLNVAEKYAEPYKNLEGKAFPSANFYGMIANIDENIGQLNTFLKEQNLIENTIVIFATDNGGQFGNSPDNTIGYNMGFRGQKGDIEEAGHRVPFFIRWPNGEIEGGTDVNVLAAHIDLLPTLSNLCGLTLPENMNMDGIDLSNAIYGKSDSNTNRTVFVHNNQDWKPPHPTAKTCIMKGNWRLLHGKELYDIQKDPLQNNDISDEFPEVVHHLLSENKDFIEKAQQREEYNNFAYEVIGSANQEITKLTIQNAIGDHGPVWKQEQIAKGIYNKNNQYALEFSEDGKYQISCRRWPIENSGSITGMPKTNAEYLFNYKTISPDKIRIALFGETYEKPIHADAEEVLFELNLEAGKTLFTADFMEGDKTYGVYYIYVKKLI</sequence>
<evidence type="ECO:0000256" key="4">
    <source>
        <dbReference type="ARBA" id="ARBA00022837"/>
    </source>
</evidence>
<dbReference type="Proteomes" id="UP000636004">
    <property type="component" value="Unassembled WGS sequence"/>
</dbReference>
<keyword evidence="3" id="KW-0378">Hydrolase</keyword>
<keyword evidence="4" id="KW-0106">Calcium</keyword>
<dbReference type="Gene3D" id="3.40.720.10">
    <property type="entry name" value="Alkaline Phosphatase, subunit A"/>
    <property type="match status" value="1"/>
</dbReference>
<comment type="similarity">
    <text evidence="1">Belongs to the sulfatase family.</text>
</comment>
<keyword evidence="7" id="KW-1185">Reference proteome</keyword>
<dbReference type="Gene3D" id="3.30.1120.10">
    <property type="match status" value="1"/>
</dbReference>
<reference evidence="6" key="2">
    <citation type="submission" date="2020-09" db="EMBL/GenBank/DDBJ databases">
        <authorList>
            <person name="Sun Q."/>
            <person name="Kim S."/>
        </authorList>
    </citation>
    <scope>NUCLEOTIDE SEQUENCE</scope>
    <source>
        <strain evidence="6">KCTC 12710</strain>
    </source>
</reference>
<dbReference type="PANTHER" id="PTHR42693">
    <property type="entry name" value="ARYLSULFATASE FAMILY MEMBER"/>
    <property type="match status" value="1"/>
</dbReference>
<dbReference type="InterPro" id="IPR000917">
    <property type="entry name" value="Sulfatase_N"/>
</dbReference>
<dbReference type="PROSITE" id="PS00523">
    <property type="entry name" value="SULFATASE_1"/>
    <property type="match status" value="1"/>
</dbReference>
<protein>
    <submittedName>
        <fullName evidence="6">N-acetylgalactosamine-6-sulfatase</fullName>
    </submittedName>
</protein>
<evidence type="ECO:0000313" key="6">
    <source>
        <dbReference type="EMBL" id="GGZ87699.1"/>
    </source>
</evidence>
<dbReference type="InterPro" id="IPR024607">
    <property type="entry name" value="Sulfatase_CS"/>
</dbReference>